<accession>A0ABR3QYG2</accession>
<sequence length="357" mass="41428">MRRIGLDRSRLKEEFQAGLETNEFDIVIGFLILLCPNVNSITLGLDILARNSVLDCVLDEYALPTEHTGRISRLQHLKDIRLGTSFESDTANMLVEWPRRAREGILGVKSYLMLFYLPELKQAQISLPLLKDRGVREEFEWPVEPPSNSTLQVLHLPKSTLEPIHLQSILEYTPLITRLEYDFRIWSYYKLRAQDLASALGCIKNSLKHFKFEHQHWSSEDQFFGERGNFEDDYEYVVGHCSLKELAVLETVTLPACVLLGWLNRNCPALASVLPRNLVAICLADDLYWFDTYEKEKKDLMPIMQRFFGEDWRKAVPRLEEFNLGYSEWEGKDETVAFFEGHGLQCRVTSPEKDLVY</sequence>
<name>A0ABR3QYG2_9PLEO</name>
<proteinExistence type="predicted"/>
<organism evidence="1 2">
    <name type="scientific">Paraconiothyrium brasiliense</name>
    <dbReference type="NCBI Taxonomy" id="300254"/>
    <lineage>
        <taxon>Eukaryota</taxon>
        <taxon>Fungi</taxon>
        <taxon>Dikarya</taxon>
        <taxon>Ascomycota</taxon>
        <taxon>Pezizomycotina</taxon>
        <taxon>Dothideomycetes</taxon>
        <taxon>Pleosporomycetidae</taxon>
        <taxon>Pleosporales</taxon>
        <taxon>Massarineae</taxon>
        <taxon>Didymosphaeriaceae</taxon>
        <taxon>Paraconiothyrium</taxon>
    </lineage>
</organism>
<evidence type="ECO:0000313" key="1">
    <source>
        <dbReference type="EMBL" id="KAL1597195.1"/>
    </source>
</evidence>
<keyword evidence="2" id="KW-1185">Reference proteome</keyword>
<dbReference type="EMBL" id="JAKJXO020000013">
    <property type="protein sequence ID" value="KAL1597195.1"/>
    <property type="molecule type" value="Genomic_DNA"/>
</dbReference>
<comment type="caution">
    <text evidence="1">The sequence shown here is derived from an EMBL/GenBank/DDBJ whole genome shotgun (WGS) entry which is preliminary data.</text>
</comment>
<protein>
    <submittedName>
        <fullName evidence="1">Uncharacterized protein</fullName>
    </submittedName>
</protein>
<evidence type="ECO:0000313" key="2">
    <source>
        <dbReference type="Proteomes" id="UP001521785"/>
    </source>
</evidence>
<dbReference type="Proteomes" id="UP001521785">
    <property type="component" value="Unassembled WGS sequence"/>
</dbReference>
<reference evidence="1 2" key="1">
    <citation type="submission" date="2024-02" db="EMBL/GenBank/DDBJ databases">
        <title>De novo assembly and annotation of 12 fungi associated with fruit tree decline syndrome in Ontario, Canada.</title>
        <authorList>
            <person name="Sulman M."/>
            <person name="Ellouze W."/>
            <person name="Ilyukhin E."/>
        </authorList>
    </citation>
    <scope>NUCLEOTIDE SEQUENCE [LARGE SCALE GENOMIC DNA]</scope>
    <source>
        <strain evidence="1 2">M42-189</strain>
    </source>
</reference>
<gene>
    <name evidence="1" type="ORF">SLS60_008777</name>
</gene>